<reference evidence="1 2" key="2">
    <citation type="submission" date="2007-09" db="EMBL/GenBank/DDBJ databases">
        <title>Draft genome sequence of Clostridium bolteae (ATCC BAA-613).</title>
        <authorList>
            <person name="Sudarsanam P."/>
            <person name="Ley R."/>
            <person name="Guruge J."/>
            <person name="Turnbaugh P.J."/>
            <person name="Mahowald M."/>
            <person name="Liep D."/>
            <person name="Gordon J."/>
        </authorList>
    </citation>
    <scope>NUCLEOTIDE SEQUENCE [LARGE SCALE GENOMIC DNA]</scope>
    <source>
        <strain evidence="2">ATCC BAA-613 / DSM 15670 / CCUG 46953 / JCM 12243 / WAL 16351</strain>
    </source>
</reference>
<proteinExistence type="predicted"/>
<dbReference type="HOGENOM" id="CLU_102115_1_0_9"/>
<evidence type="ECO:0008006" key="3">
    <source>
        <dbReference type="Google" id="ProtNLM"/>
    </source>
</evidence>
<evidence type="ECO:0000313" key="2">
    <source>
        <dbReference type="Proteomes" id="UP000005396"/>
    </source>
</evidence>
<dbReference type="InterPro" id="IPR009899">
    <property type="entry name" value="ArdA"/>
</dbReference>
<comment type="caution">
    <text evidence="1">The sequence shown here is derived from an EMBL/GenBank/DDBJ whole genome shotgun (WGS) entry which is preliminary data.</text>
</comment>
<organism evidence="1 2">
    <name type="scientific">Enterocloster bolteae (strain ATCC BAA-613 / DSM 15670 / CCUG 46953 / JCM 12243 / WAL 16351)</name>
    <name type="common">Clostridium bolteae</name>
    <dbReference type="NCBI Taxonomy" id="411902"/>
    <lineage>
        <taxon>Bacteria</taxon>
        <taxon>Bacillati</taxon>
        <taxon>Bacillota</taxon>
        <taxon>Clostridia</taxon>
        <taxon>Lachnospirales</taxon>
        <taxon>Lachnospiraceae</taxon>
        <taxon>Enterocloster</taxon>
    </lineage>
</organism>
<sequence>MVSFLTAKGRWKNLEEMRIYIANLGKYNEGELVGAWFTPPVDFEEVRERIGLNDEYEEYAIHDYELPFAIDEYTPIEEVNRLCEMVEDLPEYIQEELSELQSYFGSIEELCEHEDDIIFHSGCDDMADVARYYLEETGQLGELTAHLQNYIDYEAYGRDMELEGTFIVTNHGVYEILR</sequence>
<dbReference type="Gene3D" id="1.10.10.1190">
    <property type="entry name" value="Antirestriction protein ArdA, domain 3"/>
    <property type="match status" value="1"/>
</dbReference>
<protein>
    <recommendedName>
        <fullName evidence="3">Antirestriction protein ArdA</fullName>
    </recommendedName>
</protein>
<dbReference type="eggNOG" id="COG4734">
    <property type="taxonomic scope" value="Bacteria"/>
</dbReference>
<accession>A8RK53</accession>
<name>A8RK53_ENTBW</name>
<reference evidence="1 2" key="1">
    <citation type="submission" date="2007-08" db="EMBL/GenBank/DDBJ databases">
        <authorList>
            <person name="Fulton L."/>
            <person name="Clifton S."/>
            <person name="Fulton B."/>
            <person name="Xu J."/>
            <person name="Minx P."/>
            <person name="Pepin K.H."/>
            <person name="Johnson M."/>
            <person name="Thiruvilangam P."/>
            <person name="Bhonagiri V."/>
            <person name="Nash W.E."/>
            <person name="Mardis E.R."/>
            <person name="Wilson R.K."/>
        </authorList>
    </citation>
    <scope>NUCLEOTIDE SEQUENCE [LARGE SCALE GENOMIC DNA]</scope>
    <source>
        <strain evidence="2">ATCC BAA-613 / DSM 15670 / CCUG 46953 / JCM 12243 / WAL 16351</strain>
    </source>
</reference>
<dbReference type="EMBL" id="ABCC02000014">
    <property type="protein sequence ID" value="EDP18513.1"/>
    <property type="molecule type" value="Genomic_DNA"/>
</dbReference>
<dbReference type="Pfam" id="PF07275">
    <property type="entry name" value="ArdA"/>
    <property type="match status" value="1"/>
</dbReference>
<dbReference type="Proteomes" id="UP000005396">
    <property type="component" value="Unassembled WGS sequence"/>
</dbReference>
<gene>
    <name evidence="1" type="ORF">CLOBOL_01206</name>
</gene>
<evidence type="ECO:0000313" key="1">
    <source>
        <dbReference type="EMBL" id="EDP18513.1"/>
    </source>
</evidence>
<dbReference type="InterPro" id="IPR041896">
    <property type="entry name" value="ArdA_dom2"/>
</dbReference>
<dbReference type="PaxDb" id="411902-CLOBOL_01206"/>
<dbReference type="InterPro" id="IPR041895">
    <property type="entry name" value="ArdA_dom1"/>
</dbReference>
<dbReference type="Gene3D" id="1.10.8.560">
    <property type="entry name" value="Antirestriction protein ArdA, domain 2"/>
    <property type="match status" value="1"/>
</dbReference>
<dbReference type="AlphaFoldDB" id="A8RK53"/>
<dbReference type="Gene3D" id="3.10.20.480">
    <property type="entry name" value="Antirestriction protein ArdA, domain 1"/>
    <property type="match status" value="1"/>
</dbReference>
<dbReference type="InterPro" id="IPR041893">
    <property type="entry name" value="ArdA_dom3"/>
</dbReference>